<accession>A0A378W1W9</accession>
<proteinExistence type="predicted"/>
<name>A0A378W1W9_NEIGO</name>
<gene>
    <name evidence="1" type="ORF">NCTC11421_03151</name>
</gene>
<dbReference type="EMBL" id="UGRI01000001">
    <property type="protein sequence ID" value="SUA25143.1"/>
    <property type="molecule type" value="Genomic_DNA"/>
</dbReference>
<organism evidence="1">
    <name type="scientific">Neisseria gonorrhoeae</name>
    <dbReference type="NCBI Taxonomy" id="485"/>
    <lineage>
        <taxon>Bacteria</taxon>
        <taxon>Pseudomonadati</taxon>
        <taxon>Pseudomonadota</taxon>
        <taxon>Betaproteobacteria</taxon>
        <taxon>Neisseriales</taxon>
        <taxon>Neisseriaceae</taxon>
        <taxon>Neisseria</taxon>
    </lineage>
</organism>
<evidence type="ECO:0000313" key="1">
    <source>
        <dbReference type="EMBL" id="SUA25143.1"/>
    </source>
</evidence>
<reference evidence="1" key="1">
    <citation type="submission" date="2018-06" db="EMBL/GenBank/DDBJ databases">
        <authorList>
            <consortium name="Pathogen Informatics"/>
            <person name="Doyle S."/>
        </authorList>
    </citation>
    <scope>NUCLEOTIDE SEQUENCE [LARGE SCALE GENOMIC DNA]</scope>
    <source>
        <strain evidence="1">NCTC11421</strain>
    </source>
</reference>
<sequence length="70" mass="8109">MLCGRLRSACRRFQTVFGAVFRQNFVDLFEVGIGFFQQGFVFGLNQRTEQIDDFLDPSALAWKSLKSVWL</sequence>
<protein>
    <submittedName>
        <fullName evidence="1">Uncharacterized protein</fullName>
    </submittedName>
</protein>
<dbReference type="AlphaFoldDB" id="A0A378W1W9"/>